<keyword evidence="6" id="KW-0418">Kinase</keyword>
<dbReference type="InterPro" id="IPR003594">
    <property type="entry name" value="HATPase_dom"/>
</dbReference>
<feature type="domain" description="PAS" evidence="10">
    <location>
        <begin position="41"/>
        <end position="77"/>
    </location>
</feature>
<dbReference type="InterPro" id="IPR013656">
    <property type="entry name" value="PAS_4"/>
</dbReference>
<keyword evidence="8" id="KW-0472">Membrane</keyword>
<dbReference type="EC" id="2.7.13.3" evidence="3"/>
<evidence type="ECO:0000256" key="2">
    <source>
        <dbReference type="ARBA" id="ARBA00004370"/>
    </source>
</evidence>
<keyword evidence="5" id="KW-0808">Transferase</keyword>
<evidence type="ECO:0000256" key="6">
    <source>
        <dbReference type="ARBA" id="ARBA00022777"/>
    </source>
</evidence>
<dbReference type="GO" id="GO:0000155">
    <property type="term" value="F:phosphorelay sensor kinase activity"/>
    <property type="evidence" value="ECO:0007669"/>
    <property type="project" value="InterPro"/>
</dbReference>
<evidence type="ECO:0000256" key="4">
    <source>
        <dbReference type="ARBA" id="ARBA00022553"/>
    </source>
</evidence>
<dbReference type="SMART" id="SM00388">
    <property type="entry name" value="HisKA"/>
    <property type="match status" value="1"/>
</dbReference>
<dbReference type="InterPro" id="IPR000014">
    <property type="entry name" value="PAS"/>
</dbReference>
<dbReference type="PANTHER" id="PTHR45453:SF1">
    <property type="entry name" value="PHOSPHATE REGULON SENSOR PROTEIN PHOR"/>
    <property type="match status" value="1"/>
</dbReference>
<feature type="domain" description="Histidine kinase" evidence="9">
    <location>
        <begin position="159"/>
        <end position="374"/>
    </location>
</feature>
<dbReference type="EMBL" id="DVOB01000157">
    <property type="protein sequence ID" value="HIU96508.1"/>
    <property type="molecule type" value="Genomic_DNA"/>
</dbReference>
<organism evidence="11 12">
    <name type="scientific">Candidatus Allocopromorpha excrementipullorum</name>
    <dbReference type="NCBI Taxonomy" id="2840743"/>
    <lineage>
        <taxon>Bacteria</taxon>
        <taxon>Bacillati</taxon>
        <taxon>Bacillota</taxon>
        <taxon>Clostridia</taxon>
        <taxon>Eubacteriales</taxon>
        <taxon>Eubacteriaceae</taxon>
        <taxon>Eubacteriaceae incertae sedis</taxon>
        <taxon>Candidatus Allocopromorpha</taxon>
    </lineage>
</organism>
<dbReference type="InterPro" id="IPR005467">
    <property type="entry name" value="His_kinase_dom"/>
</dbReference>
<dbReference type="InterPro" id="IPR004358">
    <property type="entry name" value="Sig_transdc_His_kin-like_C"/>
</dbReference>
<dbReference type="FunFam" id="1.10.287.130:FF:000001">
    <property type="entry name" value="Two-component sensor histidine kinase"/>
    <property type="match status" value="1"/>
</dbReference>
<comment type="catalytic activity">
    <reaction evidence="1">
        <text>ATP + protein L-histidine = ADP + protein N-phospho-L-histidine.</text>
        <dbReference type="EC" id="2.7.13.3"/>
    </reaction>
</comment>
<sequence>NGMDLNDNDAEEPYPELSPLMDKIRAQSRHINMQLAEMQRQQKEFTAITENMSEGFLLIDKNMEILSYNTAIIDLLGDPGIENPHTAFELNRSEGFRTAIEKALSGEHNQQPLETKNRYYNIMANPVVEKADIVGAVVIIVDVTEKEQREKLRREFTSNVSHELKTPLTTIYGVSDMMAEGIVKPADVKSFGRNIKEESGRMISLIDDIIKLSKLDENSFPEEYSQVDLFDMSKDVIERLSRKAEEQGIKLYLDGEHAFVKGIPSLCNEIIYNLCENAIKYNKENGSVMITVSDLNEGATVTVEDTGIGIPFEYRERIFERFFRIDESHSSTVDGTGLGLSIVKHAVSYMGGTIEVESAEGIGTKMIVRFPRQK</sequence>
<evidence type="ECO:0000259" key="10">
    <source>
        <dbReference type="PROSITE" id="PS50112"/>
    </source>
</evidence>
<dbReference type="Gene3D" id="3.30.450.20">
    <property type="entry name" value="PAS domain"/>
    <property type="match status" value="1"/>
</dbReference>
<dbReference type="GO" id="GO:0005886">
    <property type="term" value="C:plasma membrane"/>
    <property type="evidence" value="ECO:0007669"/>
    <property type="project" value="TreeGrafter"/>
</dbReference>
<evidence type="ECO:0000256" key="3">
    <source>
        <dbReference type="ARBA" id="ARBA00012438"/>
    </source>
</evidence>
<dbReference type="PROSITE" id="PS50109">
    <property type="entry name" value="HIS_KIN"/>
    <property type="match status" value="1"/>
</dbReference>
<accession>A0A9D1N7D4</accession>
<dbReference type="Gene3D" id="1.10.287.130">
    <property type="match status" value="1"/>
</dbReference>
<dbReference type="SUPFAM" id="SSF55874">
    <property type="entry name" value="ATPase domain of HSP90 chaperone/DNA topoisomerase II/histidine kinase"/>
    <property type="match status" value="1"/>
</dbReference>
<gene>
    <name evidence="11" type="ORF">IAD25_07385</name>
</gene>
<evidence type="ECO:0000313" key="11">
    <source>
        <dbReference type="EMBL" id="HIU96508.1"/>
    </source>
</evidence>
<dbReference type="AlphaFoldDB" id="A0A9D1N7D4"/>
<dbReference type="Pfam" id="PF00512">
    <property type="entry name" value="HisKA"/>
    <property type="match status" value="1"/>
</dbReference>
<keyword evidence="7" id="KW-0902">Two-component regulatory system</keyword>
<dbReference type="GO" id="GO:0016036">
    <property type="term" value="P:cellular response to phosphate starvation"/>
    <property type="evidence" value="ECO:0007669"/>
    <property type="project" value="TreeGrafter"/>
</dbReference>
<proteinExistence type="predicted"/>
<evidence type="ECO:0000259" key="9">
    <source>
        <dbReference type="PROSITE" id="PS50109"/>
    </source>
</evidence>
<dbReference type="CDD" id="cd00075">
    <property type="entry name" value="HATPase"/>
    <property type="match status" value="1"/>
</dbReference>
<reference evidence="11" key="2">
    <citation type="journal article" date="2021" name="PeerJ">
        <title>Extensive microbial diversity within the chicken gut microbiome revealed by metagenomics and culture.</title>
        <authorList>
            <person name="Gilroy R."/>
            <person name="Ravi A."/>
            <person name="Getino M."/>
            <person name="Pursley I."/>
            <person name="Horton D.L."/>
            <person name="Alikhan N.F."/>
            <person name="Baker D."/>
            <person name="Gharbi K."/>
            <person name="Hall N."/>
            <person name="Watson M."/>
            <person name="Adriaenssens E.M."/>
            <person name="Foster-Nyarko E."/>
            <person name="Jarju S."/>
            <person name="Secka A."/>
            <person name="Antonio M."/>
            <person name="Oren A."/>
            <person name="Chaudhuri R.R."/>
            <person name="La Ragione R."/>
            <person name="Hildebrand F."/>
            <person name="Pallen M.J."/>
        </authorList>
    </citation>
    <scope>NUCLEOTIDE SEQUENCE</scope>
    <source>
        <strain evidence="11">ChiSjej4B22-8349</strain>
    </source>
</reference>
<dbReference type="InterPro" id="IPR050351">
    <property type="entry name" value="BphY/WalK/GraS-like"/>
</dbReference>
<dbReference type="Gene3D" id="3.30.565.10">
    <property type="entry name" value="Histidine kinase-like ATPase, C-terminal domain"/>
    <property type="match status" value="1"/>
</dbReference>
<dbReference type="Pfam" id="PF02518">
    <property type="entry name" value="HATPase_c"/>
    <property type="match status" value="1"/>
</dbReference>
<dbReference type="SMART" id="SM00387">
    <property type="entry name" value="HATPase_c"/>
    <property type="match status" value="1"/>
</dbReference>
<dbReference type="SUPFAM" id="SSF55785">
    <property type="entry name" value="PYP-like sensor domain (PAS domain)"/>
    <property type="match status" value="1"/>
</dbReference>
<feature type="non-terminal residue" evidence="11">
    <location>
        <position position="1"/>
    </location>
</feature>
<comment type="subcellular location">
    <subcellularLocation>
        <location evidence="2">Membrane</location>
    </subcellularLocation>
</comment>
<name>A0A9D1N7D4_9FIRM</name>
<dbReference type="SUPFAM" id="SSF47384">
    <property type="entry name" value="Homodimeric domain of signal transducing histidine kinase"/>
    <property type="match status" value="1"/>
</dbReference>
<evidence type="ECO:0000313" key="12">
    <source>
        <dbReference type="Proteomes" id="UP000824130"/>
    </source>
</evidence>
<dbReference type="FunFam" id="3.30.565.10:FF:000006">
    <property type="entry name" value="Sensor histidine kinase WalK"/>
    <property type="match status" value="1"/>
</dbReference>
<dbReference type="PRINTS" id="PR00344">
    <property type="entry name" value="BCTRLSENSOR"/>
</dbReference>
<protein>
    <recommendedName>
        <fullName evidence="3">histidine kinase</fullName>
        <ecNumber evidence="3">2.7.13.3</ecNumber>
    </recommendedName>
</protein>
<evidence type="ECO:0000256" key="5">
    <source>
        <dbReference type="ARBA" id="ARBA00022679"/>
    </source>
</evidence>
<keyword evidence="4" id="KW-0597">Phosphoprotein</keyword>
<comment type="caution">
    <text evidence="11">The sequence shown here is derived from an EMBL/GenBank/DDBJ whole genome shotgun (WGS) entry which is preliminary data.</text>
</comment>
<evidence type="ECO:0000256" key="1">
    <source>
        <dbReference type="ARBA" id="ARBA00000085"/>
    </source>
</evidence>
<dbReference type="GO" id="GO:0004721">
    <property type="term" value="F:phosphoprotein phosphatase activity"/>
    <property type="evidence" value="ECO:0007669"/>
    <property type="project" value="TreeGrafter"/>
</dbReference>
<evidence type="ECO:0000256" key="8">
    <source>
        <dbReference type="ARBA" id="ARBA00023136"/>
    </source>
</evidence>
<dbReference type="CDD" id="cd00082">
    <property type="entry name" value="HisKA"/>
    <property type="match status" value="1"/>
</dbReference>
<dbReference type="InterPro" id="IPR035965">
    <property type="entry name" value="PAS-like_dom_sf"/>
</dbReference>
<dbReference type="Pfam" id="PF08448">
    <property type="entry name" value="PAS_4"/>
    <property type="match status" value="1"/>
</dbReference>
<evidence type="ECO:0000256" key="7">
    <source>
        <dbReference type="ARBA" id="ARBA00023012"/>
    </source>
</evidence>
<dbReference type="Proteomes" id="UP000824130">
    <property type="component" value="Unassembled WGS sequence"/>
</dbReference>
<dbReference type="InterPro" id="IPR036890">
    <property type="entry name" value="HATPase_C_sf"/>
</dbReference>
<dbReference type="InterPro" id="IPR003661">
    <property type="entry name" value="HisK_dim/P_dom"/>
</dbReference>
<dbReference type="InterPro" id="IPR036097">
    <property type="entry name" value="HisK_dim/P_sf"/>
</dbReference>
<reference evidence="11" key="1">
    <citation type="submission" date="2020-10" db="EMBL/GenBank/DDBJ databases">
        <authorList>
            <person name="Gilroy R."/>
        </authorList>
    </citation>
    <scope>NUCLEOTIDE SEQUENCE</scope>
    <source>
        <strain evidence="11">ChiSjej4B22-8349</strain>
    </source>
</reference>
<dbReference type="PANTHER" id="PTHR45453">
    <property type="entry name" value="PHOSPHATE REGULON SENSOR PROTEIN PHOR"/>
    <property type="match status" value="1"/>
</dbReference>
<dbReference type="PROSITE" id="PS50112">
    <property type="entry name" value="PAS"/>
    <property type="match status" value="1"/>
</dbReference>